<accession>A0A1G9KBG8</accession>
<dbReference type="Proteomes" id="UP000198901">
    <property type="component" value="Unassembled WGS sequence"/>
</dbReference>
<dbReference type="OrthoDB" id="9796110at2"/>
<dbReference type="RefSeq" id="WP_093198455.1">
    <property type="nucleotide sequence ID" value="NZ_FNGS01000002.1"/>
</dbReference>
<dbReference type="SUPFAM" id="SSF52091">
    <property type="entry name" value="SpoIIaa-like"/>
    <property type="match status" value="1"/>
</dbReference>
<feature type="compositionally biased region" description="Acidic residues" evidence="1">
    <location>
        <begin position="119"/>
        <end position="137"/>
    </location>
</feature>
<gene>
    <name evidence="3" type="ORF">SAMN04488090_0942</name>
</gene>
<evidence type="ECO:0000313" key="4">
    <source>
        <dbReference type="Proteomes" id="UP000198901"/>
    </source>
</evidence>
<organism evidence="3 4">
    <name type="scientific">Siphonobacter aquaeclarae</name>
    <dbReference type="NCBI Taxonomy" id="563176"/>
    <lineage>
        <taxon>Bacteria</taxon>
        <taxon>Pseudomonadati</taxon>
        <taxon>Bacteroidota</taxon>
        <taxon>Cytophagia</taxon>
        <taxon>Cytophagales</taxon>
        <taxon>Cytophagaceae</taxon>
        <taxon>Siphonobacter</taxon>
    </lineage>
</organism>
<dbReference type="Pfam" id="PF01740">
    <property type="entry name" value="STAS"/>
    <property type="match status" value="1"/>
</dbReference>
<feature type="region of interest" description="Disordered" evidence="1">
    <location>
        <begin position="119"/>
        <end position="148"/>
    </location>
</feature>
<dbReference type="PROSITE" id="PS50801">
    <property type="entry name" value="STAS"/>
    <property type="match status" value="1"/>
</dbReference>
<feature type="domain" description="STAS" evidence="2">
    <location>
        <begin position="1"/>
        <end position="113"/>
    </location>
</feature>
<keyword evidence="4" id="KW-1185">Reference proteome</keyword>
<evidence type="ECO:0000313" key="3">
    <source>
        <dbReference type="EMBL" id="SDL46633.1"/>
    </source>
</evidence>
<dbReference type="Gene3D" id="3.30.750.24">
    <property type="entry name" value="STAS domain"/>
    <property type="match status" value="1"/>
</dbReference>
<dbReference type="InterPro" id="IPR036513">
    <property type="entry name" value="STAS_dom_sf"/>
</dbReference>
<evidence type="ECO:0000256" key="1">
    <source>
        <dbReference type="SAM" id="MobiDB-lite"/>
    </source>
</evidence>
<dbReference type="EMBL" id="FNGS01000002">
    <property type="protein sequence ID" value="SDL46633.1"/>
    <property type="molecule type" value="Genomic_DNA"/>
</dbReference>
<dbReference type="AlphaFoldDB" id="A0A1G9KBG8"/>
<reference evidence="3 4" key="1">
    <citation type="submission" date="2016-10" db="EMBL/GenBank/DDBJ databases">
        <authorList>
            <person name="de Groot N.N."/>
        </authorList>
    </citation>
    <scope>NUCLEOTIDE SEQUENCE [LARGE SCALE GENOMIC DNA]</scope>
    <source>
        <strain evidence="3 4">DSM 21668</strain>
    </source>
</reference>
<dbReference type="STRING" id="563176.SAMN04488090_0942"/>
<name>A0A1G9KBG8_9BACT</name>
<proteinExistence type="predicted"/>
<dbReference type="InterPro" id="IPR002645">
    <property type="entry name" value="STAS_dom"/>
</dbReference>
<feature type="compositionally biased region" description="Low complexity" evidence="1">
    <location>
        <begin position="138"/>
        <end position="148"/>
    </location>
</feature>
<protein>
    <submittedName>
        <fullName evidence="3">Anti-anti-sigma regulatory factor (Antagonist of anti-sigma factor)</fullName>
    </submittedName>
</protein>
<evidence type="ECO:0000259" key="2">
    <source>
        <dbReference type="PROSITE" id="PS50801"/>
    </source>
</evidence>
<sequence length="148" mass="16591">MEYKIEKSQQYVLIDLAEPIIEEETAQGLSRLVASLWKEGYTNLILDLSKVQEIETPGFSILRKANDLCLRDGGLFVVVSKDDALIEELDEAKIRDLTILPTTEEAVDAVFMNELEGEFREEEDDEYGFGNAEEGEEGSSSGGSEEEY</sequence>